<dbReference type="InterPro" id="IPR033116">
    <property type="entry name" value="TRYPSIN_SER"/>
</dbReference>
<evidence type="ECO:0000256" key="4">
    <source>
        <dbReference type="ARBA" id="ARBA00023157"/>
    </source>
</evidence>
<dbReference type="PANTHER" id="PTHR24252">
    <property type="entry name" value="ACROSIN-RELATED"/>
    <property type="match status" value="1"/>
</dbReference>
<keyword evidence="2" id="KW-0378">Hydrolase</keyword>
<dbReference type="PANTHER" id="PTHR24252:SF18">
    <property type="entry name" value="OVOCHYMASE 1"/>
    <property type="match status" value="1"/>
</dbReference>
<dbReference type="GO" id="GO:0004252">
    <property type="term" value="F:serine-type endopeptidase activity"/>
    <property type="evidence" value="ECO:0007669"/>
    <property type="project" value="InterPro"/>
</dbReference>
<accession>A0A9Q1CV91</accession>
<proteinExistence type="predicted"/>
<organism evidence="7 8">
    <name type="scientific">Conger conger</name>
    <name type="common">Conger eel</name>
    <name type="synonym">Muraena conger</name>
    <dbReference type="NCBI Taxonomy" id="82655"/>
    <lineage>
        <taxon>Eukaryota</taxon>
        <taxon>Metazoa</taxon>
        <taxon>Chordata</taxon>
        <taxon>Craniata</taxon>
        <taxon>Vertebrata</taxon>
        <taxon>Euteleostomi</taxon>
        <taxon>Actinopterygii</taxon>
        <taxon>Neopterygii</taxon>
        <taxon>Teleostei</taxon>
        <taxon>Anguilliformes</taxon>
        <taxon>Congridae</taxon>
        <taxon>Conger</taxon>
    </lineage>
</organism>
<protein>
    <recommendedName>
        <fullName evidence="6">Peptidase S1 domain-containing protein</fullName>
    </recommendedName>
</protein>
<dbReference type="SUPFAM" id="SSF50494">
    <property type="entry name" value="Trypsin-like serine proteases"/>
    <property type="match status" value="2"/>
</dbReference>
<dbReference type="AlphaFoldDB" id="A0A9Q1CV91"/>
<evidence type="ECO:0000259" key="6">
    <source>
        <dbReference type="PROSITE" id="PS50240"/>
    </source>
</evidence>
<dbReference type="Proteomes" id="UP001152803">
    <property type="component" value="Unassembled WGS sequence"/>
</dbReference>
<dbReference type="InterPro" id="IPR001254">
    <property type="entry name" value="Trypsin_dom"/>
</dbReference>
<reference evidence="7" key="1">
    <citation type="journal article" date="2023" name="Science">
        <title>Genome structures resolve the early diversification of teleost fishes.</title>
        <authorList>
            <person name="Parey E."/>
            <person name="Louis A."/>
            <person name="Montfort J."/>
            <person name="Bouchez O."/>
            <person name="Roques C."/>
            <person name="Iampietro C."/>
            <person name="Lluch J."/>
            <person name="Castinel A."/>
            <person name="Donnadieu C."/>
            <person name="Desvignes T."/>
            <person name="Floi Bucao C."/>
            <person name="Jouanno E."/>
            <person name="Wen M."/>
            <person name="Mejri S."/>
            <person name="Dirks R."/>
            <person name="Jansen H."/>
            <person name="Henkel C."/>
            <person name="Chen W.J."/>
            <person name="Zahm M."/>
            <person name="Cabau C."/>
            <person name="Klopp C."/>
            <person name="Thompson A.W."/>
            <person name="Robinson-Rechavi M."/>
            <person name="Braasch I."/>
            <person name="Lecointre G."/>
            <person name="Bobe J."/>
            <person name="Postlethwait J.H."/>
            <person name="Berthelot C."/>
            <person name="Roest Crollius H."/>
            <person name="Guiguen Y."/>
        </authorList>
    </citation>
    <scope>NUCLEOTIDE SEQUENCE</scope>
    <source>
        <strain evidence="7">Concon-B</strain>
    </source>
</reference>
<keyword evidence="1" id="KW-0645">Protease</keyword>
<comment type="caution">
    <text evidence="7">The sequence shown here is derived from an EMBL/GenBank/DDBJ whole genome shotgun (WGS) entry which is preliminary data.</text>
</comment>
<evidence type="ECO:0000313" key="7">
    <source>
        <dbReference type="EMBL" id="KAJ8249748.1"/>
    </source>
</evidence>
<dbReference type="InterPro" id="IPR009003">
    <property type="entry name" value="Peptidase_S1_PA"/>
</dbReference>
<dbReference type="Pfam" id="PF00089">
    <property type="entry name" value="Trypsin"/>
    <property type="match status" value="2"/>
</dbReference>
<dbReference type="Gene3D" id="2.40.10.10">
    <property type="entry name" value="Trypsin-like serine proteases"/>
    <property type="match status" value="2"/>
</dbReference>
<name>A0A9Q1CV91_CONCO</name>
<evidence type="ECO:0000256" key="1">
    <source>
        <dbReference type="ARBA" id="ARBA00022670"/>
    </source>
</evidence>
<gene>
    <name evidence="7" type="ORF">COCON_G00229640</name>
</gene>
<dbReference type="SMART" id="SM00020">
    <property type="entry name" value="Tryp_SPc"/>
    <property type="match status" value="2"/>
</dbReference>
<feature type="signal peptide" evidence="5">
    <location>
        <begin position="1"/>
        <end position="22"/>
    </location>
</feature>
<feature type="domain" description="Peptidase S1" evidence="6">
    <location>
        <begin position="369"/>
        <end position="604"/>
    </location>
</feature>
<keyword evidence="4" id="KW-1015">Disulfide bond</keyword>
<feature type="domain" description="Peptidase S1" evidence="6">
    <location>
        <begin position="102"/>
        <end position="332"/>
    </location>
</feature>
<dbReference type="PROSITE" id="PS00135">
    <property type="entry name" value="TRYPSIN_SER"/>
    <property type="match status" value="1"/>
</dbReference>
<dbReference type="OrthoDB" id="546450at2759"/>
<feature type="chain" id="PRO_5040167270" description="Peptidase S1 domain-containing protein" evidence="5">
    <location>
        <begin position="23"/>
        <end position="608"/>
    </location>
</feature>
<keyword evidence="5" id="KW-0732">Signal</keyword>
<dbReference type="InterPro" id="IPR001314">
    <property type="entry name" value="Peptidase_S1A"/>
</dbReference>
<dbReference type="CDD" id="cd00190">
    <property type="entry name" value="Tryp_SPc"/>
    <property type="match status" value="2"/>
</dbReference>
<dbReference type="PRINTS" id="PR00722">
    <property type="entry name" value="CHYMOTRYPSIN"/>
</dbReference>
<dbReference type="InterPro" id="IPR043504">
    <property type="entry name" value="Peptidase_S1_PA_chymotrypsin"/>
</dbReference>
<evidence type="ECO:0000313" key="8">
    <source>
        <dbReference type="Proteomes" id="UP001152803"/>
    </source>
</evidence>
<sequence length="608" mass="65528">MFAVFIVIYAAFLWQWIHTAVADSISTSEQTSAQTQANSASSSVQILSCESIRASYEALAEQTPDSINASAGNLSCESIQTIYEGLAGKRAFLQDQTGRLRIVGGDEAQAHTWPWQVTLQVVTMPACGGAILTPNWVISARHCFLSHSNIRLWKVMAGKHDLKNKEEACQQVSKISKIIPHEGYSRQTKSNDLVLVKLETALRFSDCVRPITIVNEPLEASSACTVTGWGSTEEYGPRTEKLQEVNVTVLSPGACSHFYPGRMKKRMICAGDAKGGVDACQGDSGGPLSCYCGDRYKLVGVVSWGVGCGRAKKPGVYTDLQRYTGWIKSAIKAELSPELDESSDRVAGLCGVAAVPPWGLGSAVAGVQQVDGEPWVGPVSEARPHSWPWQVSLQARGLHCCSGSLVHRRWVLAPTLCPCRFGWTVDTVLLGAHRLWLSTSYSFGICASNTSHVNQTGSPPSSDLMLIRIQGKVDFGLTVAPVCLPDAGTKLDGSWSCITTGWELGRFSAICPNILHQARLQLLKESFCRRRWGEDFSEEIHLCADAAGSVGCMGNAGGPLLCQNGGAFHLFGLMTRSGGDCDADSPAVFTRVSAFRSWITQITGKSGE</sequence>
<dbReference type="GO" id="GO:0006508">
    <property type="term" value="P:proteolysis"/>
    <property type="evidence" value="ECO:0007669"/>
    <property type="project" value="UniProtKB-KW"/>
</dbReference>
<dbReference type="FunFam" id="2.40.10.10:FF:000003">
    <property type="entry name" value="Transmembrane serine protease 3"/>
    <property type="match status" value="1"/>
</dbReference>
<keyword evidence="8" id="KW-1185">Reference proteome</keyword>
<evidence type="ECO:0000256" key="3">
    <source>
        <dbReference type="ARBA" id="ARBA00022825"/>
    </source>
</evidence>
<keyword evidence="3" id="KW-0720">Serine protease</keyword>
<evidence type="ECO:0000256" key="5">
    <source>
        <dbReference type="SAM" id="SignalP"/>
    </source>
</evidence>
<dbReference type="EMBL" id="JAFJMO010000019">
    <property type="protein sequence ID" value="KAJ8249748.1"/>
    <property type="molecule type" value="Genomic_DNA"/>
</dbReference>
<evidence type="ECO:0000256" key="2">
    <source>
        <dbReference type="ARBA" id="ARBA00022801"/>
    </source>
</evidence>
<dbReference type="PROSITE" id="PS50240">
    <property type="entry name" value="TRYPSIN_DOM"/>
    <property type="match status" value="2"/>
</dbReference>